<dbReference type="GO" id="GO:0046452">
    <property type="term" value="P:dihydrofolate metabolic process"/>
    <property type="evidence" value="ECO:0007669"/>
    <property type="project" value="TreeGrafter"/>
</dbReference>
<reference evidence="11 12" key="1">
    <citation type="submission" date="2017-08" db="EMBL/GenBank/DDBJ databases">
        <authorList>
            <person name="de Groot N.N."/>
        </authorList>
    </citation>
    <scope>NUCLEOTIDE SEQUENCE [LARGE SCALE GENOMIC DNA]</scope>
    <source>
        <strain evidence="11 12">USBA 352</strain>
    </source>
</reference>
<dbReference type="EC" id="1.5.1.3" evidence="3 8"/>
<sequence length="180" mass="19416">MTASARPEIVLIAAVGENDVIGSDGDMPWKLSTDLKRFKRLTLGHPVVMGRKTFESIGRPLPGRRNIVVTRDAGWTHEGAVRAGSLDEAFALAGEAGTDAVMVIGGGTIYAAALPMADRLEITRVHATPDGDTLFPKIDPQLWTQVASETPPRGEKDTADVTFLTYRRCTQDLCTQAPSR</sequence>
<dbReference type="GO" id="GO:0006730">
    <property type="term" value="P:one-carbon metabolic process"/>
    <property type="evidence" value="ECO:0007669"/>
    <property type="project" value="UniProtKB-KW"/>
</dbReference>
<keyword evidence="4 8" id="KW-0554">One-carbon metabolism</keyword>
<dbReference type="EMBL" id="OBML01000001">
    <property type="protein sequence ID" value="SOB89262.1"/>
    <property type="molecule type" value="Genomic_DNA"/>
</dbReference>
<protein>
    <recommendedName>
        <fullName evidence="3 8">Dihydrofolate reductase</fullName>
        <ecNumber evidence="3 8">1.5.1.3</ecNumber>
    </recommendedName>
</protein>
<evidence type="ECO:0000256" key="2">
    <source>
        <dbReference type="ARBA" id="ARBA00009539"/>
    </source>
</evidence>
<comment type="pathway">
    <text evidence="1 8">Cofactor biosynthesis; tetrahydrofolate biosynthesis; 5,6,7,8-tetrahydrofolate from 7,8-dihydrofolate: step 1/1.</text>
</comment>
<feature type="domain" description="DHFR" evidence="10">
    <location>
        <begin position="8"/>
        <end position="168"/>
    </location>
</feature>
<dbReference type="CDD" id="cd00209">
    <property type="entry name" value="DHFR"/>
    <property type="match status" value="1"/>
</dbReference>
<dbReference type="GO" id="GO:0004146">
    <property type="term" value="F:dihydrofolate reductase activity"/>
    <property type="evidence" value="ECO:0007669"/>
    <property type="project" value="UniProtKB-EC"/>
</dbReference>
<evidence type="ECO:0000256" key="3">
    <source>
        <dbReference type="ARBA" id="ARBA00012856"/>
    </source>
</evidence>
<proteinExistence type="inferred from homology"/>
<evidence type="ECO:0000256" key="4">
    <source>
        <dbReference type="ARBA" id="ARBA00022563"/>
    </source>
</evidence>
<evidence type="ECO:0000313" key="11">
    <source>
        <dbReference type="EMBL" id="SOB89262.1"/>
    </source>
</evidence>
<evidence type="ECO:0000256" key="1">
    <source>
        <dbReference type="ARBA" id="ARBA00004903"/>
    </source>
</evidence>
<dbReference type="Pfam" id="PF00186">
    <property type="entry name" value="DHFR_1"/>
    <property type="match status" value="1"/>
</dbReference>
<dbReference type="Proteomes" id="UP000219331">
    <property type="component" value="Unassembled WGS sequence"/>
</dbReference>
<name>A0A285RA20_9HYPH</name>
<dbReference type="InterPro" id="IPR012259">
    <property type="entry name" value="DHFR"/>
</dbReference>
<dbReference type="OrthoDB" id="9804315at2"/>
<evidence type="ECO:0000256" key="7">
    <source>
        <dbReference type="ARBA" id="ARBA00025067"/>
    </source>
</evidence>
<organism evidence="11 12">
    <name type="scientific">Stappia indica</name>
    <dbReference type="NCBI Taxonomy" id="538381"/>
    <lineage>
        <taxon>Bacteria</taxon>
        <taxon>Pseudomonadati</taxon>
        <taxon>Pseudomonadota</taxon>
        <taxon>Alphaproteobacteria</taxon>
        <taxon>Hyphomicrobiales</taxon>
        <taxon>Stappiaceae</taxon>
        <taxon>Stappia</taxon>
    </lineage>
</organism>
<evidence type="ECO:0000256" key="8">
    <source>
        <dbReference type="PIRNR" id="PIRNR000194"/>
    </source>
</evidence>
<dbReference type="PANTHER" id="PTHR48069">
    <property type="entry name" value="DIHYDROFOLATE REDUCTASE"/>
    <property type="match status" value="1"/>
</dbReference>
<comment type="function">
    <text evidence="7 8">Key enzyme in folate metabolism. Catalyzes an essential reaction for de novo glycine and purine synthesis, and for DNA precursor synthesis.</text>
</comment>
<keyword evidence="6 8" id="KW-0560">Oxidoreductase</keyword>
<evidence type="ECO:0000256" key="6">
    <source>
        <dbReference type="ARBA" id="ARBA00023002"/>
    </source>
</evidence>
<gene>
    <name evidence="11" type="ORF">SAMN05421512_101170</name>
</gene>
<dbReference type="InterPro" id="IPR001796">
    <property type="entry name" value="DHFR_dom"/>
</dbReference>
<dbReference type="PROSITE" id="PS51330">
    <property type="entry name" value="DHFR_2"/>
    <property type="match status" value="1"/>
</dbReference>
<keyword evidence="5 8" id="KW-0521">NADP</keyword>
<dbReference type="FunFam" id="3.40.430.10:FF:000001">
    <property type="entry name" value="Dihydrofolate reductase"/>
    <property type="match status" value="1"/>
</dbReference>
<comment type="similarity">
    <text evidence="2 8 9">Belongs to the dihydrofolate reductase family.</text>
</comment>
<dbReference type="SUPFAM" id="SSF53597">
    <property type="entry name" value="Dihydrofolate reductase-like"/>
    <property type="match status" value="1"/>
</dbReference>
<evidence type="ECO:0000259" key="10">
    <source>
        <dbReference type="PROSITE" id="PS51330"/>
    </source>
</evidence>
<dbReference type="AlphaFoldDB" id="A0A285RA20"/>
<accession>A0A285RA20</accession>
<comment type="catalytic activity">
    <reaction evidence="8">
        <text>(6S)-5,6,7,8-tetrahydrofolate + NADP(+) = 7,8-dihydrofolate + NADPH + H(+)</text>
        <dbReference type="Rhea" id="RHEA:15009"/>
        <dbReference type="ChEBI" id="CHEBI:15378"/>
        <dbReference type="ChEBI" id="CHEBI:57451"/>
        <dbReference type="ChEBI" id="CHEBI:57453"/>
        <dbReference type="ChEBI" id="CHEBI:57783"/>
        <dbReference type="ChEBI" id="CHEBI:58349"/>
        <dbReference type="EC" id="1.5.1.3"/>
    </reaction>
</comment>
<dbReference type="GO" id="GO:0046655">
    <property type="term" value="P:folic acid metabolic process"/>
    <property type="evidence" value="ECO:0007669"/>
    <property type="project" value="TreeGrafter"/>
</dbReference>
<dbReference type="GO" id="GO:0046654">
    <property type="term" value="P:tetrahydrofolate biosynthetic process"/>
    <property type="evidence" value="ECO:0007669"/>
    <property type="project" value="UniProtKB-UniPathway"/>
</dbReference>
<evidence type="ECO:0000313" key="12">
    <source>
        <dbReference type="Proteomes" id="UP000219331"/>
    </source>
</evidence>
<evidence type="ECO:0000256" key="5">
    <source>
        <dbReference type="ARBA" id="ARBA00022857"/>
    </source>
</evidence>
<dbReference type="InterPro" id="IPR024072">
    <property type="entry name" value="DHFR-like_dom_sf"/>
</dbReference>
<keyword evidence="12" id="KW-1185">Reference proteome</keyword>
<dbReference type="GO" id="GO:0005829">
    <property type="term" value="C:cytosol"/>
    <property type="evidence" value="ECO:0007669"/>
    <property type="project" value="TreeGrafter"/>
</dbReference>
<dbReference type="InterPro" id="IPR017925">
    <property type="entry name" value="DHFR_CS"/>
</dbReference>
<dbReference type="PRINTS" id="PR00070">
    <property type="entry name" value="DHFR"/>
</dbReference>
<dbReference type="STRING" id="538381.GCA_001696535_01252"/>
<dbReference type="PROSITE" id="PS00075">
    <property type="entry name" value="DHFR_1"/>
    <property type="match status" value="1"/>
</dbReference>
<dbReference type="RefSeq" id="WP_067217223.1">
    <property type="nucleotide sequence ID" value="NZ_MBQE01000001.1"/>
</dbReference>
<dbReference type="UniPathway" id="UPA00077">
    <property type="reaction ID" value="UER00158"/>
</dbReference>
<dbReference type="GO" id="GO:0070401">
    <property type="term" value="F:NADP+ binding"/>
    <property type="evidence" value="ECO:0007669"/>
    <property type="project" value="UniProtKB-ARBA"/>
</dbReference>
<dbReference type="PANTHER" id="PTHR48069:SF3">
    <property type="entry name" value="DIHYDROFOLATE REDUCTASE"/>
    <property type="match status" value="1"/>
</dbReference>
<dbReference type="PIRSF" id="PIRSF000194">
    <property type="entry name" value="DHFR"/>
    <property type="match status" value="1"/>
</dbReference>
<evidence type="ECO:0000256" key="9">
    <source>
        <dbReference type="RuleBase" id="RU004474"/>
    </source>
</evidence>
<dbReference type="Gene3D" id="3.40.430.10">
    <property type="entry name" value="Dihydrofolate Reductase, subunit A"/>
    <property type="match status" value="1"/>
</dbReference>